<evidence type="ECO:0000259" key="10">
    <source>
        <dbReference type="PROSITE" id="PS50262"/>
    </source>
</evidence>
<keyword evidence="4 9" id="KW-1133">Transmembrane helix</keyword>
<evidence type="ECO:0000256" key="1">
    <source>
        <dbReference type="ARBA" id="ARBA00004141"/>
    </source>
</evidence>
<evidence type="ECO:0000256" key="5">
    <source>
        <dbReference type="ARBA" id="ARBA00023040"/>
    </source>
</evidence>
<dbReference type="GO" id="GO:0005886">
    <property type="term" value="C:plasma membrane"/>
    <property type="evidence" value="ECO:0007669"/>
    <property type="project" value="TreeGrafter"/>
</dbReference>
<keyword evidence="5" id="KW-0297">G-protein coupled receptor</keyword>
<feature type="transmembrane region" description="Helical" evidence="9">
    <location>
        <begin position="42"/>
        <end position="69"/>
    </location>
</feature>
<dbReference type="AlphaFoldDB" id="A0A6A4VIR9"/>
<keyword evidence="3 9" id="KW-0812">Transmembrane</keyword>
<dbReference type="GO" id="GO:0008188">
    <property type="term" value="F:neuropeptide receptor activity"/>
    <property type="evidence" value="ECO:0007669"/>
    <property type="project" value="TreeGrafter"/>
</dbReference>
<dbReference type="PRINTS" id="PR00237">
    <property type="entry name" value="GPCRRHODOPSN"/>
</dbReference>
<proteinExistence type="inferred from homology"/>
<evidence type="ECO:0000256" key="9">
    <source>
        <dbReference type="SAM" id="Phobius"/>
    </source>
</evidence>
<evidence type="ECO:0000256" key="4">
    <source>
        <dbReference type="ARBA" id="ARBA00022989"/>
    </source>
</evidence>
<dbReference type="PANTHER" id="PTHR24243">
    <property type="entry name" value="G-PROTEIN COUPLED RECEPTOR"/>
    <property type="match status" value="1"/>
</dbReference>
<name>A0A6A4VIR9_AMPAM</name>
<evidence type="ECO:0000256" key="6">
    <source>
        <dbReference type="ARBA" id="ARBA00023136"/>
    </source>
</evidence>
<dbReference type="InterPro" id="IPR000276">
    <property type="entry name" value="GPCR_Rhodpsn"/>
</dbReference>
<dbReference type="InterPro" id="IPR017452">
    <property type="entry name" value="GPCR_Rhodpsn_7TM"/>
</dbReference>
<keyword evidence="8" id="KW-0807">Transducer</keyword>
<evidence type="ECO:0000313" key="11">
    <source>
        <dbReference type="EMBL" id="KAF0294376.1"/>
    </source>
</evidence>
<evidence type="ECO:0000256" key="3">
    <source>
        <dbReference type="ARBA" id="ARBA00022692"/>
    </source>
</evidence>
<keyword evidence="6 9" id="KW-0472">Membrane</keyword>
<comment type="similarity">
    <text evidence="2">Belongs to the G-protein coupled receptor 1 family.</text>
</comment>
<reference evidence="11 12" key="1">
    <citation type="submission" date="2019-07" db="EMBL/GenBank/DDBJ databases">
        <title>Draft genome assembly of a fouling barnacle, Amphibalanus amphitrite (Darwin, 1854): The first reference genome for Thecostraca.</title>
        <authorList>
            <person name="Kim W."/>
        </authorList>
    </citation>
    <scope>NUCLEOTIDE SEQUENCE [LARGE SCALE GENOMIC DNA]</scope>
    <source>
        <strain evidence="11">SNU_AA5</strain>
        <tissue evidence="11">Soma without cirri and trophi</tissue>
    </source>
</reference>
<sequence>MSSSPDVTELSPYDEYTTISTFPNLTPSNITLLAPEHAPLHVIISMTVLYGVIFFISALGNTIICITIVHKRYMHTATNYYLLNLAISDLLLLITGLPYEMYSFWRPHSQHIFGEAFCVLRSLCAETSTNASILTILR</sequence>
<evidence type="ECO:0000256" key="2">
    <source>
        <dbReference type="ARBA" id="ARBA00010663"/>
    </source>
</evidence>
<evidence type="ECO:0000256" key="7">
    <source>
        <dbReference type="ARBA" id="ARBA00023170"/>
    </source>
</evidence>
<dbReference type="Pfam" id="PF00001">
    <property type="entry name" value="7tm_1"/>
    <property type="match status" value="1"/>
</dbReference>
<dbReference type="SUPFAM" id="SSF81321">
    <property type="entry name" value="Family A G protein-coupled receptor-like"/>
    <property type="match status" value="1"/>
</dbReference>
<dbReference type="PROSITE" id="PS50262">
    <property type="entry name" value="G_PROTEIN_RECEP_F1_2"/>
    <property type="match status" value="1"/>
</dbReference>
<accession>A0A6A4VIR9</accession>
<evidence type="ECO:0000256" key="8">
    <source>
        <dbReference type="ARBA" id="ARBA00023224"/>
    </source>
</evidence>
<keyword evidence="7 11" id="KW-0675">Receptor</keyword>
<comment type="subcellular location">
    <subcellularLocation>
        <location evidence="1">Membrane</location>
        <topology evidence="1">Multi-pass membrane protein</topology>
    </subcellularLocation>
</comment>
<dbReference type="OrthoDB" id="5950040at2759"/>
<feature type="domain" description="G-protein coupled receptors family 1 profile" evidence="10">
    <location>
        <begin position="60"/>
        <end position="138"/>
    </location>
</feature>
<evidence type="ECO:0000313" key="12">
    <source>
        <dbReference type="Proteomes" id="UP000440578"/>
    </source>
</evidence>
<dbReference type="Proteomes" id="UP000440578">
    <property type="component" value="Unassembled WGS sequence"/>
</dbReference>
<keyword evidence="12" id="KW-1185">Reference proteome</keyword>
<dbReference type="Gene3D" id="1.20.1070.10">
    <property type="entry name" value="Rhodopsin 7-helix transmembrane proteins"/>
    <property type="match status" value="1"/>
</dbReference>
<protein>
    <submittedName>
        <fullName evidence="11">Pyrokinin-1 receptor</fullName>
    </submittedName>
</protein>
<comment type="caution">
    <text evidence="11">The sequence shown here is derived from an EMBL/GenBank/DDBJ whole genome shotgun (WGS) entry which is preliminary data.</text>
</comment>
<dbReference type="EMBL" id="VIIS01001691">
    <property type="protein sequence ID" value="KAF0294376.1"/>
    <property type="molecule type" value="Genomic_DNA"/>
</dbReference>
<dbReference type="PANTHER" id="PTHR24243:SF208">
    <property type="entry name" value="PYROKININ-1 RECEPTOR"/>
    <property type="match status" value="1"/>
</dbReference>
<gene>
    <name evidence="11" type="primary">PK1-R_0</name>
    <name evidence="11" type="ORF">FJT64_007934</name>
</gene>
<organism evidence="11 12">
    <name type="scientific">Amphibalanus amphitrite</name>
    <name type="common">Striped barnacle</name>
    <name type="synonym">Balanus amphitrite</name>
    <dbReference type="NCBI Taxonomy" id="1232801"/>
    <lineage>
        <taxon>Eukaryota</taxon>
        <taxon>Metazoa</taxon>
        <taxon>Ecdysozoa</taxon>
        <taxon>Arthropoda</taxon>
        <taxon>Crustacea</taxon>
        <taxon>Multicrustacea</taxon>
        <taxon>Cirripedia</taxon>
        <taxon>Thoracica</taxon>
        <taxon>Thoracicalcarea</taxon>
        <taxon>Balanomorpha</taxon>
        <taxon>Balanoidea</taxon>
        <taxon>Balanidae</taxon>
        <taxon>Amphibalaninae</taxon>
        <taxon>Amphibalanus</taxon>
    </lineage>
</organism>
<feature type="transmembrane region" description="Helical" evidence="9">
    <location>
        <begin position="81"/>
        <end position="99"/>
    </location>
</feature>